<dbReference type="Pfam" id="PF11213">
    <property type="entry name" value="DUF3006"/>
    <property type="match status" value="1"/>
</dbReference>
<dbReference type="EMBL" id="QYUJ01000010">
    <property type="protein sequence ID" value="RJF74495.1"/>
    <property type="molecule type" value="Genomic_DNA"/>
</dbReference>
<dbReference type="AlphaFoldDB" id="A0A418VEH8"/>
<dbReference type="InterPro" id="IPR021377">
    <property type="entry name" value="DUF3006"/>
</dbReference>
<evidence type="ECO:0000313" key="1">
    <source>
        <dbReference type="EMBL" id="RJF74495.1"/>
    </source>
</evidence>
<keyword evidence="2" id="KW-1185">Reference proteome</keyword>
<sequence>MSKHRRQEGVSRVQVIIDALEGDKARVELPDGQTADWDRARLPDEAKEGDVITVTDLGAQVTYVIDHEATHQRRTQAQASLEALNHEAPKGEIEL</sequence>
<gene>
    <name evidence="1" type="ORF">D3875_04230</name>
</gene>
<evidence type="ECO:0000313" key="2">
    <source>
        <dbReference type="Proteomes" id="UP000286287"/>
    </source>
</evidence>
<proteinExistence type="predicted"/>
<dbReference type="RefSeq" id="WP_119761477.1">
    <property type="nucleotide sequence ID" value="NZ_QYUJ01000010.1"/>
</dbReference>
<protein>
    <submittedName>
        <fullName evidence="1">DUF3006 domain-containing protein</fullName>
    </submittedName>
</protein>
<name>A0A418VEH8_9DEIO</name>
<organism evidence="1 2">
    <name type="scientific">Deinococcus cavernae</name>
    <dbReference type="NCBI Taxonomy" id="2320857"/>
    <lineage>
        <taxon>Bacteria</taxon>
        <taxon>Thermotogati</taxon>
        <taxon>Deinococcota</taxon>
        <taxon>Deinococci</taxon>
        <taxon>Deinococcales</taxon>
        <taxon>Deinococcaceae</taxon>
        <taxon>Deinococcus</taxon>
    </lineage>
</organism>
<accession>A0A418VEH8</accession>
<reference evidence="1 2" key="1">
    <citation type="submission" date="2018-09" db="EMBL/GenBank/DDBJ databases">
        <authorList>
            <person name="Zhu H."/>
        </authorList>
    </citation>
    <scope>NUCLEOTIDE SEQUENCE [LARGE SCALE GENOMIC DNA]</scope>
    <source>
        <strain evidence="1 2">K2S05-167</strain>
    </source>
</reference>
<comment type="caution">
    <text evidence="1">The sequence shown here is derived from an EMBL/GenBank/DDBJ whole genome shotgun (WGS) entry which is preliminary data.</text>
</comment>
<dbReference type="Proteomes" id="UP000286287">
    <property type="component" value="Unassembled WGS sequence"/>
</dbReference>
<dbReference type="OrthoDB" id="70874at2"/>